<keyword evidence="5" id="KW-1185">Reference proteome</keyword>
<evidence type="ECO:0000259" key="2">
    <source>
        <dbReference type="Pfam" id="PF20167"/>
    </source>
</evidence>
<name>G7KCI6_MEDTR</name>
<dbReference type="PaxDb" id="3880-AES96643"/>
<gene>
    <name evidence="3" type="ordered locus">MTR_5g039510</name>
</gene>
<evidence type="ECO:0000256" key="1">
    <source>
        <dbReference type="SAM" id="MobiDB-lite"/>
    </source>
</evidence>
<evidence type="ECO:0000313" key="4">
    <source>
        <dbReference type="EnsemblPlants" id="AES96643"/>
    </source>
</evidence>
<dbReference type="Pfam" id="PF20167">
    <property type="entry name" value="Transposase_32"/>
    <property type="match status" value="1"/>
</dbReference>
<feature type="region of interest" description="Disordered" evidence="1">
    <location>
        <begin position="386"/>
        <end position="409"/>
    </location>
</feature>
<reference evidence="3 5" key="2">
    <citation type="journal article" date="2014" name="BMC Genomics">
        <title>An improved genome release (version Mt4.0) for the model legume Medicago truncatula.</title>
        <authorList>
            <person name="Tang H."/>
            <person name="Krishnakumar V."/>
            <person name="Bidwell S."/>
            <person name="Rosen B."/>
            <person name="Chan A."/>
            <person name="Zhou S."/>
            <person name="Gentzbittel L."/>
            <person name="Childs K.L."/>
            <person name="Yandell M."/>
            <person name="Gundlach H."/>
            <person name="Mayer K.F."/>
            <person name="Schwartz D.C."/>
            <person name="Town C.D."/>
        </authorList>
    </citation>
    <scope>GENOME REANNOTATION</scope>
    <source>
        <strain evidence="4 5">cv. Jemalong A17</strain>
    </source>
</reference>
<feature type="region of interest" description="Disordered" evidence="1">
    <location>
        <begin position="282"/>
        <end position="302"/>
    </location>
</feature>
<proteinExistence type="predicted"/>
<dbReference type="Proteomes" id="UP000002051">
    <property type="component" value="Chromosome 5"/>
</dbReference>
<feature type="domain" description="Putative plant transposon protein" evidence="2">
    <location>
        <begin position="40"/>
        <end position="225"/>
    </location>
</feature>
<dbReference type="EMBL" id="CM001221">
    <property type="protein sequence ID" value="AES96643.2"/>
    <property type="molecule type" value="Genomic_DNA"/>
</dbReference>
<evidence type="ECO:0000313" key="5">
    <source>
        <dbReference type="Proteomes" id="UP000002051"/>
    </source>
</evidence>
<evidence type="ECO:0000313" key="3">
    <source>
        <dbReference type="EMBL" id="AES96643.2"/>
    </source>
</evidence>
<dbReference type="AlphaFoldDB" id="G7KCI6"/>
<organism evidence="3 5">
    <name type="scientific">Medicago truncatula</name>
    <name type="common">Barrel medic</name>
    <name type="synonym">Medicago tribuloides</name>
    <dbReference type="NCBI Taxonomy" id="3880"/>
    <lineage>
        <taxon>Eukaryota</taxon>
        <taxon>Viridiplantae</taxon>
        <taxon>Streptophyta</taxon>
        <taxon>Embryophyta</taxon>
        <taxon>Tracheophyta</taxon>
        <taxon>Spermatophyta</taxon>
        <taxon>Magnoliopsida</taxon>
        <taxon>eudicotyledons</taxon>
        <taxon>Gunneridae</taxon>
        <taxon>Pentapetalae</taxon>
        <taxon>rosids</taxon>
        <taxon>fabids</taxon>
        <taxon>Fabales</taxon>
        <taxon>Fabaceae</taxon>
        <taxon>Papilionoideae</taxon>
        <taxon>50 kb inversion clade</taxon>
        <taxon>NPAAA clade</taxon>
        <taxon>Hologalegina</taxon>
        <taxon>IRL clade</taxon>
        <taxon>Trifolieae</taxon>
        <taxon>Medicago</taxon>
    </lineage>
</organism>
<dbReference type="InterPro" id="IPR046796">
    <property type="entry name" value="Transposase_32_dom"/>
</dbReference>
<dbReference type="HOGENOM" id="CLU_050449_0_0_1"/>
<reference evidence="4" key="3">
    <citation type="submission" date="2015-04" db="UniProtKB">
        <authorList>
            <consortium name="EnsemblPlants"/>
        </authorList>
    </citation>
    <scope>IDENTIFICATION</scope>
    <source>
        <strain evidence="4">cv. Jemalong A17</strain>
    </source>
</reference>
<dbReference type="EnsemblPlants" id="AES96643">
    <property type="protein sequence ID" value="AES96643"/>
    <property type="gene ID" value="MTR_5g039510"/>
</dbReference>
<protein>
    <recommendedName>
        <fullName evidence="2">Putative plant transposon protein domain-containing protein</fullName>
    </recommendedName>
</protein>
<accession>G7KCI6</accession>
<accession>A0A0C3XI08</accession>
<sequence length="442" mass="50766">MWYVPWKNIFSKQDDALSDVLQKDTCKNMEHKHLKDSSVRNWENFHSCIKDANKTWVREFYSNASSTVPEFESMVRGANLKLSGAVINSMLGLTAPPECWVEKMRAEQLNAETYDMLLNALCKPGAGTQWVLEKENNKPKFLRLKDLNMIAQAWSCFYHASVEVCSTNYQKQLLVKNAFVVYALLKGKPINLGRLIADSISYISKKDLWLGHSSIIHLLCVTKGVSEEPSNCIVRPTVIDKSWFDSEVIKDDNIKPQPDQQPESFDFFEEAESCDFTPYTYKFQPQPTQSAPPQPDQESEPFDFTPYRFKFQPQPTPPQQNVQLFTMVDERQLPNCMHNSHEWMGYLQNYHNRNKKRISREQFFDERYGIPPPEKMPSLTYFPPPYPQADLEPPHQEGDQPSGLGVGLGAAQELNFNHSSFGEIFLDSLPRERVFRSAAGVG</sequence>
<reference evidence="3 5" key="1">
    <citation type="journal article" date="2011" name="Nature">
        <title>The Medicago genome provides insight into the evolution of rhizobial symbioses.</title>
        <authorList>
            <person name="Young N.D."/>
            <person name="Debelle F."/>
            <person name="Oldroyd G.E."/>
            <person name="Geurts R."/>
            <person name="Cannon S.B."/>
            <person name="Udvardi M.K."/>
            <person name="Benedito V.A."/>
            <person name="Mayer K.F."/>
            <person name="Gouzy J."/>
            <person name="Schoof H."/>
            <person name="Van de Peer Y."/>
            <person name="Proost S."/>
            <person name="Cook D.R."/>
            <person name="Meyers B.C."/>
            <person name="Spannagl M."/>
            <person name="Cheung F."/>
            <person name="De Mita S."/>
            <person name="Krishnakumar V."/>
            <person name="Gundlach H."/>
            <person name="Zhou S."/>
            <person name="Mudge J."/>
            <person name="Bharti A.K."/>
            <person name="Murray J.D."/>
            <person name="Naoumkina M.A."/>
            <person name="Rosen B."/>
            <person name="Silverstein K.A."/>
            <person name="Tang H."/>
            <person name="Rombauts S."/>
            <person name="Zhao P.X."/>
            <person name="Zhou P."/>
            <person name="Barbe V."/>
            <person name="Bardou P."/>
            <person name="Bechner M."/>
            <person name="Bellec A."/>
            <person name="Berger A."/>
            <person name="Berges H."/>
            <person name="Bidwell S."/>
            <person name="Bisseling T."/>
            <person name="Choisne N."/>
            <person name="Couloux A."/>
            <person name="Denny R."/>
            <person name="Deshpande S."/>
            <person name="Dai X."/>
            <person name="Doyle J.J."/>
            <person name="Dudez A.M."/>
            <person name="Farmer A.D."/>
            <person name="Fouteau S."/>
            <person name="Franken C."/>
            <person name="Gibelin C."/>
            <person name="Gish J."/>
            <person name="Goldstein S."/>
            <person name="Gonzalez A.J."/>
            <person name="Green P.J."/>
            <person name="Hallab A."/>
            <person name="Hartog M."/>
            <person name="Hua A."/>
            <person name="Humphray S.J."/>
            <person name="Jeong D.H."/>
            <person name="Jing Y."/>
            <person name="Jocker A."/>
            <person name="Kenton S.M."/>
            <person name="Kim D.J."/>
            <person name="Klee K."/>
            <person name="Lai H."/>
            <person name="Lang C."/>
            <person name="Lin S."/>
            <person name="Macmil S.L."/>
            <person name="Magdelenat G."/>
            <person name="Matthews L."/>
            <person name="McCorrison J."/>
            <person name="Monaghan E.L."/>
            <person name="Mun J.H."/>
            <person name="Najar F.Z."/>
            <person name="Nicholson C."/>
            <person name="Noirot C."/>
            <person name="O'Bleness M."/>
            <person name="Paule C.R."/>
            <person name="Poulain J."/>
            <person name="Prion F."/>
            <person name="Qin B."/>
            <person name="Qu C."/>
            <person name="Retzel E.F."/>
            <person name="Riddle C."/>
            <person name="Sallet E."/>
            <person name="Samain S."/>
            <person name="Samson N."/>
            <person name="Sanders I."/>
            <person name="Saurat O."/>
            <person name="Scarpelli C."/>
            <person name="Schiex T."/>
            <person name="Segurens B."/>
            <person name="Severin A.J."/>
            <person name="Sherrier D.J."/>
            <person name="Shi R."/>
            <person name="Sims S."/>
            <person name="Singer S.R."/>
            <person name="Sinharoy S."/>
            <person name="Sterck L."/>
            <person name="Viollet A."/>
            <person name="Wang B.B."/>
            <person name="Wang K."/>
            <person name="Wang M."/>
            <person name="Wang X."/>
            <person name="Warfsmann J."/>
            <person name="Weissenbach J."/>
            <person name="White D.D."/>
            <person name="White J.D."/>
            <person name="Wiley G.B."/>
            <person name="Wincker P."/>
            <person name="Xing Y."/>
            <person name="Yang L."/>
            <person name="Yao Z."/>
            <person name="Ying F."/>
            <person name="Zhai J."/>
            <person name="Zhou L."/>
            <person name="Zuber A."/>
            <person name="Denarie J."/>
            <person name="Dixon R.A."/>
            <person name="May G.D."/>
            <person name="Schwartz D.C."/>
            <person name="Rogers J."/>
            <person name="Quetier F."/>
            <person name="Town C.D."/>
            <person name="Roe B.A."/>
        </authorList>
    </citation>
    <scope>NUCLEOTIDE SEQUENCE [LARGE SCALE GENOMIC DNA]</scope>
    <source>
        <strain evidence="3">A17</strain>
        <strain evidence="4 5">cv. Jemalong A17</strain>
    </source>
</reference>